<dbReference type="Proteomes" id="UP000187203">
    <property type="component" value="Unassembled WGS sequence"/>
</dbReference>
<dbReference type="SUPFAM" id="SSF101941">
    <property type="entry name" value="NAC domain"/>
    <property type="match status" value="1"/>
</dbReference>
<organism evidence="6 7">
    <name type="scientific">Corchorus olitorius</name>
    <dbReference type="NCBI Taxonomy" id="93759"/>
    <lineage>
        <taxon>Eukaryota</taxon>
        <taxon>Viridiplantae</taxon>
        <taxon>Streptophyta</taxon>
        <taxon>Embryophyta</taxon>
        <taxon>Tracheophyta</taxon>
        <taxon>Spermatophyta</taxon>
        <taxon>Magnoliopsida</taxon>
        <taxon>eudicotyledons</taxon>
        <taxon>Gunneridae</taxon>
        <taxon>Pentapetalae</taxon>
        <taxon>rosids</taxon>
        <taxon>malvids</taxon>
        <taxon>Malvales</taxon>
        <taxon>Malvaceae</taxon>
        <taxon>Grewioideae</taxon>
        <taxon>Apeibeae</taxon>
        <taxon>Corchorus</taxon>
    </lineage>
</organism>
<dbReference type="InterPro" id="IPR003441">
    <property type="entry name" value="NAC-dom"/>
</dbReference>
<name>A0A1R3GE17_9ROSI</name>
<evidence type="ECO:0000256" key="1">
    <source>
        <dbReference type="ARBA" id="ARBA00023015"/>
    </source>
</evidence>
<feature type="domain" description="NAC" evidence="5">
    <location>
        <begin position="6"/>
        <end position="158"/>
    </location>
</feature>
<evidence type="ECO:0000313" key="6">
    <source>
        <dbReference type="EMBL" id="OMO56306.1"/>
    </source>
</evidence>
<accession>A0A1R3GE17</accession>
<sequence>MGKYSLPLGFRFHPTDVELVKYYLKRKILGKKFIFEAIAELDIYKHAPWDLPDMSLLKTGDLKWFFFCPIEKKYGKGASSYAPESQCAEPSVLSSGLHTLPSPSVVDTDAAISLAPGIDSNDPHVPAVTSDAELALTFADAPQVPAITSDATCMDAPQVPAVTSNANDVLTCMDVTQIPMVVDAMAVPALMEAPQIAHLPQVQESNDDIISMLDIFTEEDYAFFTYFSGEMTGSADNLPVEPPQVSEDNEIAWMLESFKEDDNQNNLWYP</sequence>
<evidence type="ECO:0000256" key="4">
    <source>
        <dbReference type="ARBA" id="ARBA00023242"/>
    </source>
</evidence>
<keyword evidence="3" id="KW-0804">Transcription</keyword>
<keyword evidence="2" id="KW-0238">DNA-binding</keyword>
<dbReference type="EMBL" id="AWUE01022777">
    <property type="protein sequence ID" value="OMO56306.1"/>
    <property type="molecule type" value="Genomic_DNA"/>
</dbReference>
<evidence type="ECO:0000256" key="2">
    <source>
        <dbReference type="ARBA" id="ARBA00023125"/>
    </source>
</evidence>
<dbReference type="AlphaFoldDB" id="A0A1R3GE17"/>
<gene>
    <name evidence="6" type="ORF">COLO4_35695</name>
</gene>
<dbReference type="STRING" id="93759.A0A1R3GE17"/>
<protein>
    <submittedName>
        <fullName evidence="6">No apical meristem (NAM) protein</fullName>
    </submittedName>
</protein>
<reference evidence="7" key="1">
    <citation type="submission" date="2013-09" db="EMBL/GenBank/DDBJ databases">
        <title>Corchorus olitorius genome sequencing.</title>
        <authorList>
            <person name="Alam M."/>
            <person name="Haque M.S."/>
            <person name="Islam M.S."/>
            <person name="Emdad E.M."/>
            <person name="Islam M.M."/>
            <person name="Ahmed B."/>
            <person name="Halim A."/>
            <person name="Hossen Q.M.M."/>
            <person name="Hossain M.Z."/>
            <person name="Ahmed R."/>
            <person name="Khan M.M."/>
            <person name="Islam R."/>
            <person name="Rashid M.M."/>
            <person name="Khan S.A."/>
            <person name="Rahman M.S."/>
            <person name="Alam M."/>
            <person name="Yahiya A.S."/>
            <person name="Khan M.S."/>
            <person name="Azam M.S."/>
            <person name="Haque T."/>
            <person name="Lashkar M.Z.H."/>
            <person name="Akhand A.I."/>
            <person name="Morshed G."/>
            <person name="Roy S."/>
            <person name="Uddin K.S."/>
            <person name="Rabeya T."/>
            <person name="Hossain A.S."/>
            <person name="Chowdhury A."/>
            <person name="Snigdha A.R."/>
            <person name="Mortoza M.S."/>
            <person name="Matin S.A."/>
            <person name="Hoque S.M.E."/>
            <person name="Islam M.K."/>
            <person name="Roy D.K."/>
            <person name="Haider R."/>
            <person name="Moosa M.M."/>
            <person name="Elias S.M."/>
            <person name="Hasan A.M."/>
            <person name="Jahan S."/>
            <person name="Shafiuddin M."/>
            <person name="Mahmood N."/>
            <person name="Shommy N.S."/>
        </authorList>
    </citation>
    <scope>NUCLEOTIDE SEQUENCE [LARGE SCALE GENOMIC DNA]</scope>
    <source>
        <strain evidence="7">cv. O-4</strain>
    </source>
</reference>
<proteinExistence type="predicted"/>
<keyword evidence="7" id="KW-1185">Reference proteome</keyword>
<evidence type="ECO:0000256" key="3">
    <source>
        <dbReference type="ARBA" id="ARBA00023163"/>
    </source>
</evidence>
<dbReference type="Gene3D" id="2.170.150.80">
    <property type="entry name" value="NAC domain"/>
    <property type="match status" value="1"/>
</dbReference>
<comment type="caution">
    <text evidence="6">The sequence shown here is derived from an EMBL/GenBank/DDBJ whole genome shotgun (WGS) entry which is preliminary data.</text>
</comment>
<dbReference type="GO" id="GO:0006355">
    <property type="term" value="P:regulation of DNA-templated transcription"/>
    <property type="evidence" value="ECO:0007669"/>
    <property type="project" value="InterPro"/>
</dbReference>
<dbReference type="InterPro" id="IPR036093">
    <property type="entry name" value="NAC_dom_sf"/>
</dbReference>
<keyword evidence="4" id="KW-0539">Nucleus</keyword>
<evidence type="ECO:0000259" key="5">
    <source>
        <dbReference type="PROSITE" id="PS51005"/>
    </source>
</evidence>
<evidence type="ECO:0000313" key="7">
    <source>
        <dbReference type="Proteomes" id="UP000187203"/>
    </source>
</evidence>
<keyword evidence="1" id="KW-0805">Transcription regulation</keyword>
<dbReference type="PANTHER" id="PTHR31744">
    <property type="entry name" value="PROTEIN CUP-SHAPED COTYLEDON 2-RELATED"/>
    <property type="match status" value="1"/>
</dbReference>
<dbReference type="OrthoDB" id="1882472at2759"/>
<dbReference type="PROSITE" id="PS51005">
    <property type="entry name" value="NAC"/>
    <property type="match status" value="1"/>
</dbReference>
<dbReference type="Pfam" id="PF02365">
    <property type="entry name" value="NAM"/>
    <property type="match status" value="1"/>
</dbReference>
<dbReference type="GO" id="GO:0003677">
    <property type="term" value="F:DNA binding"/>
    <property type="evidence" value="ECO:0007669"/>
    <property type="project" value="UniProtKB-KW"/>
</dbReference>
<dbReference type="PANTHER" id="PTHR31744:SF210">
    <property type="entry name" value="NAC DOMAIN-CONTAINING PROTEIN 86-LIKE"/>
    <property type="match status" value="1"/>
</dbReference>